<reference evidence="2 3" key="1">
    <citation type="submission" date="2020-03" db="EMBL/GenBank/DDBJ databases">
        <title>Genomic Encyclopedia of Type Strains, Phase IV (KMG-IV): sequencing the most valuable type-strain genomes for metagenomic binning, comparative biology and taxonomic classification.</title>
        <authorList>
            <person name="Goeker M."/>
        </authorList>
    </citation>
    <scope>NUCLEOTIDE SEQUENCE [LARGE SCALE GENOMIC DNA]</scope>
    <source>
        <strain evidence="2 3">DSM 4736</strain>
    </source>
</reference>
<comment type="caution">
    <text evidence="2">The sequence shown here is derived from an EMBL/GenBank/DDBJ whole genome shotgun (WGS) entry which is preliminary data.</text>
</comment>
<dbReference type="Proteomes" id="UP000587415">
    <property type="component" value="Unassembled WGS sequence"/>
</dbReference>
<feature type="domain" description="DUF559" evidence="1">
    <location>
        <begin position="2"/>
        <end position="94"/>
    </location>
</feature>
<name>A0A7X6BNP8_9CAUL</name>
<evidence type="ECO:0000313" key="3">
    <source>
        <dbReference type="Proteomes" id="UP000587415"/>
    </source>
</evidence>
<dbReference type="PANTHER" id="PTHR38590">
    <property type="entry name" value="BLL0828 PROTEIN"/>
    <property type="match status" value="1"/>
</dbReference>
<sequence length="99" mass="10964">MTPPEARLWGCLKGGALGFKFRRQHSIGTYILDFYCAASRLAVEVDGARHGTPEQMAYDQRRTAWLEARGIAILRYPALSIRDNLDGVLAGIRAAASER</sequence>
<evidence type="ECO:0000259" key="1">
    <source>
        <dbReference type="Pfam" id="PF04480"/>
    </source>
</evidence>
<protein>
    <submittedName>
        <fullName evidence="2">Very-short-patch-repair endonuclease</fullName>
    </submittedName>
</protein>
<dbReference type="InterPro" id="IPR007569">
    <property type="entry name" value="DUF559"/>
</dbReference>
<dbReference type="InterPro" id="IPR047216">
    <property type="entry name" value="Endonuclease_DUF559_bact"/>
</dbReference>
<gene>
    <name evidence="2" type="ORF">GGQ87_001422</name>
</gene>
<dbReference type="CDD" id="cd01038">
    <property type="entry name" value="Endonuclease_DUF559"/>
    <property type="match status" value="1"/>
</dbReference>
<keyword evidence="2" id="KW-0255">Endonuclease</keyword>
<keyword evidence="3" id="KW-1185">Reference proteome</keyword>
<accession>A0A7X6BNP8</accession>
<dbReference type="AlphaFoldDB" id="A0A7X6BNP8"/>
<evidence type="ECO:0000313" key="2">
    <source>
        <dbReference type="EMBL" id="NJC41164.1"/>
    </source>
</evidence>
<proteinExistence type="predicted"/>
<dbReference type="EMBL" id="JAATJM010000001">
    <property type="protein sequence ID" value="NJC41164.1"/>
    <property type="molecule type" value="Genomic_DNA"/>
</dbReference>
<keyword evidence="2" id="KW-0378">Hydrolase</keyword>
<dbReference type="InterPro" id="IPR011335">
    <property type="entry name" value="Restrct_endonuc-II-like"/>
</dbReference>
<dbReference type="SUPFAM" id="SSF52980">
    <property type="entry name" value="Restriction endonuclease-like"/>
    <property type="match status" value="1"/>
</dbReference>
<organism evidence="2 3">
    <name type="scientific">Brevundimonas alba</name>
    <dbReference type="NCBI Taxonomy" id="74314"/>
    <lineage>
        <taxon>Bacteria</taxon>
        <taxon>Pseudomonadati</taxon>
        <taxon>Pseudomonadota</taxon>
        <taxon>Alphaproteobacteria</taxon>
        <taxon>Caulobacterales</taxon>
        <taxon>Caulobacteraceae</taxon>
        <taxon>Brevundimonas</taxon>
    </lineage>
</organism>
<dbReference type="PANTHER" id="PTHR38590:SF1">
    <property type="entry name" value="BLL0828 PROTEIN"/>
    <property type="match status" value="1"/>
</dbReference>
<keyword evidence="2" id="KW-0540">Nuclease</keyword>
<dbReference type="Pfam" id="PF04480">
    <property type="entry name" value="DUF559"/>
    <property type="match status" value="1"/>
</dbReference>
<dbReference type="Gene3D" id="3.40.960.10">
    <property type="entry name" value="VSR Endonuclease"/>
    <property type="match status" value="1"/>
</dbReference>
<dbReference type="GO" id="GO:0004519">
    <property type="term" value="F:endonuclease activity"/>
    <property type="evidence" value="ECO:0007669"/>
    <property type="project" value="UniProtKB-KW"/>
</dbReference>